<gene>
    <name evidence="1" type="ORF">MT2528_4050</name>
</gene>
<reference evidence="1 2" key="1">
    <citation type="submission" date="2016-11" db="EMBL/GenBank/DDBJ databases">
        <authorList>
            <person name="Klemetsen T."/>
        </authorList>
    </citation>
    <scope>NUCLEOTIDE SEQUENCE [LARGE SCALE GENOMIC DNA]</scope>
    <source>
        <strain evidence="1">MT 2528</strain>
    </source>
</reference>
<name>A0ABY1HI88_9GAMM</name>
<keyword evidence="2" id="KW-1185">Reference proteome</keyword>
<evidence type="ECO:0000313" key="1">
    <source>
        <dbReference type="EMBL" id="SGZ00568.1"/>
    </source>
</evidence>
<accession>A0ABY1HI88</accession>
<sequence length="76" mass="8612">MNRVKLIERLSLYKGQTEIGHALEILAKSDNENVNNQDLGDIAERVSVSIDHKFSADENHPMCALEIELSQAYKRT</sequence>
<proteinExistence type="predicted"/>
<protein>
    <submittedName>
        <fullName evidence="1">Uncharacterized protein</fullName>
    </submittedName>
</protein>
<dbReference type="RefSeq" id="WP_075532034.1">
    <property type="nucleotide sequence ID" value="NZ_CAWRCN010000037.1"/>
</dbReference>
<comment type="caution">
    <text evidence="1">The sequence shown here is derived from an EMBL/GenBank/DDBJ whole genome shotgun (WGS) entry which is preliminary data.</text>
</comment>
<evidence type="ECO:0000313" key="2">
    <source>
        <dbReference type="Proteomes" id="UP000182660"/>
    </source>
</evidence>
<dbReference type="EMBL" id="FPLJ01000100">
    <property type="protein sequence ID" value="SGZ00568.1"/>
    <property type="molecule type" value="Genomic_DNA"/>
</dbReference>
<organism evidence="1 2">
    <name type="scientific">Moritella viscosa</name>
    <dbReference type="NCBI Taxonomy" id="80854"/>
    <lineage>
        <taxon>Bacteria</taxon>
        <taxon>Pseudomonadati</taxon>
        <taxon>Pseudomonadota</taxon>
        <taxon>Gammaproteobacteria</taxon>
        <taxon>Alteromonadales</taxon>
        <taxon>Moritellaceae</taxon>
        <taxon>Moritella</taxon>
    </lineage>
</organism>
<dbReference type="Proteomes" id="UP000182660">
    <property type="component" value="Unassembled WGS sequence"/>
</dbReference>